<dbReference type="EMBL" id="UINC01132233">
    <property type="protein sequence ID" value="SVD14419.1"/>
    <property type="molecule type" value="Genomic_DNA"/>
</dbReference>
<reference evidence="1" key="1">
    <citation type="submission" date="2018-05" db="EMBL/GenBank/DDBJ databases">
        <authorList>
            <person name="Lanie J.A."/>
            <person name="Ng W.-L."/>
            <person name="Kazmierczak K.M."/>
            <person name="Andrzejewski T.M."/>
            <person name="Davidsen T.M."/>
            <person name="Wayne K.J."/>
            <person name="Tettelin H."/>
            <person name="Glass J.I."/>
            <person name="Rusch D."/>
            <person name="Podicherti R."/>
            <person name="Tsui H.-C.T."/>
            <person name="Winkler M.E."/>
        </authorList>
    </citation>
    <scope>NUCLEOTIDE SEQUENCE</scope>
</reference>
<organism evidence="1">
    <name type="scientific">marine metagenome</name>
    <dbReference type="NCBI Taxonomy" id="408172"/>
    <lineage>
        <taxon>unclassified sequences</taxon>
        <taxon>metagenomes</taxon>
        <taxon>ecological metagenomes</taxon>
    </lineage>
</organism>
<gene>
    <name evidence="1" type="ORF">METZ01_LOCUS367273</name>
</gene>
<accession>A0A382SWX2</accession>
<name>A0A382SWX2_9ZZZZ</name>
<evidence type="ECO:0000313" key="1">
    <source>
        <dbReference type="EMBL" id="SVD14419.1"/>
    </source>
</evidence>
<protein>
    <submittedName>
        <fullName evidence="1">Uncharacterized protein</fullName>
    </submittedName>
</protein>
<dbReference type="AlphaFoldDB" id="A0A382SWX2"/>
<proteinExistence type="predicted"/>
<sequence length="40" mass="4476">MLYVSKDPIISAQNYPITFPFGSLLNHPFASEPNVGKILR</sequence>